<gene>
    <name evidence="1" type="ORF">RAK27_01405</name>
</gene>
<name>A0AAW9JL90_CARML</name>
<comment type="caution">
    <text evidence="1">The sequence shown here is derived from an EMBL/GenBank/DDBJ whole genome shotgun (WGS) entry which is preliminary data.</text>
</comment>
<evidence type="ECO:0000313" key="1">
    <source>
        <dbReference type="EMBL" id="MDZ5757310.1"/>
    </source>
</evidence>
<reference evidence="1" key="1">
    <citation type="submission" date="2023-08" db="EMBL/GenBank/DDBJ databases">
        <title>Genomic characterization of piscicolin 126 produced by Carnobacterium maltaromaticum CM22 strain isolated from salmon (Salmo salar).</title>
        <authorList>
            <person name="Gonzalez-Gragera E."/>
            <person name="Garcia-Lopez J.D."/>
            <person name="Teso-Perez C."/>
            <person name="Gimenez-Hernandez I."/>
            <person name="Peralta-Sanchez J.M."/>
            <person name="Valdivia E."/>
            <person name="Montalban-Lopez M."/>
            <person name="Martin-Platero A.M."/>
            <person name="Banos A."/>
            <person name="Martinez-Bueno M."/>
        </authorList>
    </citation>
    <scope>NUCLEOTIDE SEQUENCE</scope>
    <source>
        <strain evidence="1">CM22</strain>
    </source>
</reference>
<sequence>MNKKFVEPVSSGKKIGKIDRTLFVLSNFYLFLEELAHKNWPNKKFIEPFRPGRKIENSKKSGFLLFWEFIFFPKDWLIRTGLDKKFIDSQK</sequence>
<dbReference type="Proteomes" id="UP001290462">
    <property type="component" value="Unassembled WGS sequence"/>
</dbReference>
<accession>A0AAW9JL90</accession>
<proteinExistence type="predicted"/>
<evidence type="ECO:0000313" key="2">
    <source>
        <dbReference type="Proteomes" id="UP001290462"/>
    </source>
</evidence>
<dbReference type="AlphaFoldDB" id="A0AAW9JL90"/>
<dbReference type="EMBL" id="JAVBVO010000001">
    <property type="protein sequence ID" value="MDZ5757310.1"/>
    <property type="molecule type" value="Genomic_DNA"/>
</dbReference>
<protein>
    <submittedName>
        <fullName evidence="1">Uncharacterized protein</fullName>
    </submittedName>
</protein>
<organism evidence="1 2">
    <name type="scientific">Carnobacterium maltaromaticum</name>
    <name type="common">Carnobacterium piscicola</name>
    <dbReference type="NCBI Taxonomy" id="2751"/>
    <lineage>
        <taxon>Bacteria</taxon>
        <taxon>Bacillati</taxon>
        <taxon>Bacillota</taxon>
        <taxon>Bacilli</taxon>
        <taxon>Lactobacillales</taxon>
        <taxon>Carnobacteriaceae</taxon>
        <taxon>Carnobacterium</taxon>
    </lineage>
</organism>